<comment type="subcellular location">
    <subcellularLocation>
        <location evidence="1">Membrane</location>
    </subcellularLocation>
</comment>
<dbReference type="CDD" id="cd14978">
    <property type="entry name" value="7tmA_FMRFamide_R-like"/>
    <property type="match status" value="1"/>
</dbReference>
<feature type="transmembrane region" description="Helical" evidence="6">
    <location>
        <begin position="40"/>
        <end position="62"/>
    </location>
</feature>
<evidence type="ECO:0000256" key="3">
    <source>
        <dbReference type="ARBA" id="ARBA00022989"/>
    </source>
</evidence>
<sequence length="452" mass="51663">MAVSHHLCQFLRKNETIDFSTLLSHSPREEATSNINKITYAYIAPFIIIFGIVGDVLTVVTLTHPLLRKSSIIYTYLTLLAMTDLLTQFSVIPMIMWLLDIRACSKTSAFFYAHIGFPLANALMGSSVWIVVFLTLSQYMAVCKPFAYGLRSRKICYVLFALAYMFNFCIYAPWAVKKNVHDISELVPEVLVFDTENICCNMFLQSFLVSVCPYVVCDAKRPDWFVIYETARELISRIFPFFLVAFLNIKILITYRNTKRDRMERLANSQKKFMFEKSEKEEKRLFILLFAIVIVFFVCTIPAAPLTILVADTKNNNVGFQIFRAVVNLLEFTKFAMNFYFYCLINPDIRSICAHVITCKKITKPARVKGQPTTPLSMYTRSTKNSTIRDAHKNGEKRGTDSDSKKFEDSRNSSLKSGKDSVRRGVPADTLIEKLTVIKENESVTSETGDHV</sequence>
<feature type="compositionally biased region" description="Basic and acidic residues" evidence="5">
    <location>
        <begin position="387"/>
        <end position="423"/>
    </location>
</feature>
<feature type="transmembrane region" description="Helical" evidence="6">
    <location>
        <begin position="285"/>
        <end position="310"/>
    </location>
</feature>
<dbReference type="Proteomes" id="UP000008281">
    <property type="component" value="Unassembled WGS sequence"/>
</dbReference>
<dbReference type="InParanoid" id="E3MC73"/>
<dbReference type="Pfam" id="PF00001">
    <property type="entry name" value="7tm_1"/>
    <property type="match status" value="1"/>
</dbReference>
<dbReference type="PANTHER" id="PTHR47760">
    <property type="entry name" value="G-PROTEIN COUPLED RECEPTOR B0563.6-LIKE PROTEIN-RELATED"/>
    <property type="match status" value="1"/>
</dbReference>
<keyword evidence="3 6" id="KW-1133">Transmembrane helix</keyword>
<proteinExistence type="predicted"/>
<dbReference type="InterPro" id="IPR053093">
    <property type="entry name" value="GPCR-like"/>
</dbReference>
<feature type="transmembrane region" description="Helical" evidence="6">
    <location>
        <begin position="74"/>
        <end position="99"/>
    </location>
</feature>
<dbReference type="STRING" id="31234.E3MC73"/>
<dbReference type="FunCoup" id="E3MC73">
    <property type="interactions" value="1"/>
</dbReference>
<dbReference type="eggNOG" id="KOG3656">
    <property type="taxonomic scope" value="Eukaryota"/>
</dbReference>
<name>E3MC73_CAERE</name>
<evidence type="ECO:0000313" key="9">
    <source>
        <dbReference type="Proteomes" id="UP000008281"/>
    </source>
</evidence>
<dbReference type="HOGENOM" id="CLU_050919_0_0_1"/>
<dbReference type="InterPro" id="IPR017452">
    <property type="entry name" value="GPCR_Rhodpsn_7TM"/>
</dbReference>
<keyword evidence="9" id="KW-1185">Reference proteome</keyword>
<accession>E3MC73</accession>
<dbReference type="SUPFAM" id="SSF81321">
    <property type="entry name" value="Family A G protein-coupled receptor-like"/>
    <property type="match status" value="1"/>
</dbReference>
<dbReference type="EMBL" id="DS268434">
    <property type="protein sequence ID" value="EFO98120.1"/>
    <property type="molecule type" value="Genomic_DNA"/>
</dbReference>
<feature type="transmembrane region" description="Helical" evidence="6">
    <location>
        <begin position="111"/>
        <end position="134"/>
    </location>
</feature>
<dbReference type="AlphaFoldDB" id="E3MC73"/>
<protein>
    <recommendedName>
        <fullName evidence="7">G-protein coupled receptors family 1 profile domain-containing protein</fullName>
    </recommendedName>
</protein>
<dbReference type="PRINTS" id="PR00237">
    <property type="entry name" value="GPCRRHODOPSN"/>
</dbReference>
<feature type="compositionally biased region" description="Polar residues" evidence="5">
    <location>
        <begin position="371"/>
        <end position="386"/>
    </location>
</feature>
<evidence type="ECO:0000259" key="7">
    <source>
        <dbReference type="PROSITE" id="PS50262"/>
    </source>
</evidence>
<dbReference type="GO" id="GO:0004930">
    <property type="term" value="F:G protein-coupled receptor activity"/>
    <property type="evidence" value="ECO:0007669"/>
    <property type="project" value="InterPro"/>
</dbReference>
<dbReference type="Gene3D" id="1.20.1070.10">
    <property type="entry name" value="Rhodopsin 7-helix transmembrane proteins"/>
    <property type="match status" value="1"/>
</dbReference>
<feature type="transmembrane region" description="Helical" evidence="6">
    <location>
        <begin position="155"/>
        <end position="176"/>
    </location>
</feature>
<feature type="transmembrane region" description="Helical" evidence="6">
    <location>
        <begin position="322"/>
        <end position="342"/>
    </location>
</feature>
<dbReference type="PROSITE" id="PS50262">
    <property type="entry name" value="G_PROTEIN_RECEP_F1_2"/>
    <property type="match status" value="1"/>
</dbReference>
<feature type="transmembrane region" description="Helical" evidence="6">
    <location>
        <begin position="234"/>
        <end position="255"/>
    </location>
</feature>
<evidence type="ECO:0000256" key="2">
    <source>
        <dbReference type="ARBA" id="ARBA00022692"/>
    </source>
</evidence>
<dbReference type="PANTHER" id="PTHR47760:SF1">
    <property type="entry name" value="G-PROTEIN COUPLED RECEPTORS FAMILY 1 PROFILE DOMAIN-CONTAINING PROTEIN"/>
    <property type="match status" value="1"/>
</dbReference>
<evidence type="ECO:0000256" key="4">
    <source>
        <dbReference type="ARBA" id="ARBA00023136"/>
    </source>
</evidence>
<dbReference type="GO" id="GO:0016020">
    <property type="term" value="C:membrane"/>
    <property type="evidence" value="ECO:0007669"/>
    <property type="project" value="UniProtKB-SubCell"/>
</dbReference>
<evidence type="ECO:0000313" key="8">
    <source>
        <dbReference type="EMBL" id="EFO98120.1"/>
    </source>
</evidence>
<keyword evidence="4 6" id="KW-0472">Membrane</keyword>
<evidence type="ECO:0000256" key="5">
    <source>
        <dbReference type="SAM" id="MobiDB-lite"/>
    </source>
</evidence>
<feature type="region of interest" description="Disordered" evidence="5">
    <location>
        <begin position="368"/>
        <end position="424"/>
    </location>
</feature>
<dbReference type="OMA" id="YIPVAFQ"/>
<gene>
    <name evidence="8" type="ORF">CRE_15324</name>
</gene>
<dbReference type="OrthoDB" id="10033446at2759"/>
<dbReference type="InterPro" id="IPR000276">
    <property type="entry name" value="GPCR_Rhodpsn"/>
</dbReference>
<evidence type="ECO:0000256" key="1">
    <source>
        <dbReference type="ARBA" id="ARBA00004370"/>
    </source>
</evidence>
<organism evidence="9">
    <name type="scientific">Caenorhabditis remanei</name>
    <name type="common">Caenorhabditis vulgaris</name>
    <dbReference type="NCBI Taxonomy" id="31234"/>
    <lineage>
        <taxon>Eukaryota</taxon>
        <taxon>Metazoa</taxon>
        <taxon>Ecdysozoa</taxon>
        <taxon>Nematoda</taxon>
        <taxon>Chromadorea</taxon>
        <taxon>Rhabditida</taxon>
        <taxon>Rhabditina</taxon>
        <taxon>Rhabditomorpha</taxon>
        <taxon>Rhabditoidea</taxon>
        <taxon>Rhabditidae</taxon>
        <taxon>Peloderinae</taxon>
        <taxon>Caenorhabditis</taxon>
    </lineage>
</organism>
<feature type="domain" description="G-protein coupled receptors family 1 profile" evidence="7">
    <location>
        <begin position="54"/>
        <end position="342"/>
    </location>
</feature>
<reference evidence="8" key="1">
    <citation type="submission" date="2007-07" db="EMBL/GenBank/DDBJ databases">
        <title>PCAP assembly of the Caenorhabditis remanei genome.</title>
        <authorList>
            <consortium name="The Caenorhabditis remanei Sequencing Consortium"/>
            <person name="Wilson R.K."/>
        </authorList>
    </citation>
    <scope>NUCLEOTIDE SEQUENCE [LARGE SCALE GENOMIC DNA]</scope>
    <source>
        <strain evidence="8">PB4641</strain>
    </source>
</reference>
<evidence type="ECO:0000256" key="6">
    <source>
        <dbReference type="SAM" id="Phobius"/>
    </source>
</evidence>
<keyword evidence="2 6" id="KW-0812">Transmembrane</keyword>